<dbReference type="Proteomes" id="UP000032232">
    <property type="component" value="Unassembled WGS sequence"/>
</dbReference>
<accession>A0A0D1E9E2</accession>
<sequence>MTCATFRWVMVLLAVHATQAMGQSPDRLTQMEDAVFAAALATPRSPEEMARALAPALGTQEIRDTSELAFENEAGLTFEGWNLTIQEDLPYRHHDVTCTTVPVETARQVWDLDDPFGEGSPYPPALNALVFGTQETIDSPDLQYVTSCVGALHLGRVEPDVDAINAWYDRLNERIDAIGLDSVRESPETEGLPAGILQGRGRICDDTTCILIVAPWAMLWDDGTSGQVSLDVLTVQIAPRR</sequence>
<evidence type="ECO:0000313" key="2">
    <source>
        <dbReference type="EMBL" id="KIT14249.1"/>
    </source>
</evidence>
<proteinExistence type="predicted"/>
<dbReference type="EMBL" id="JYFE01000081">
    <property type="protein sequence ID" value="KIT14249.1"/>
    <property type="molecule type" value="Genomic_DNA"/>
</dbReference>
<evidence type="ECO:0000256" key="1">
    <source>
        <dbReference type="SAM" id="SignalP"/>
    </source>
</evidence>
<gene>
    <name evidence="2" type="ORF">jaqu_40430</name>
</gene>
<evidence type="ECO:0000313" key="3">
    <source>
        <dbReference type="Proteomes" id="UP000032232"/>
    </source>
</evidence>
<feature type="chain" id="PRO_5002229734" evidence="1">
    <location>
        <begin position="23"/>
        <end position="241"/>
    </location>
</feature>
<dbReference type="PATRIC" id="fig|935700.4.peg.4167"/>
<keyword evidence="1" id="KW-0732">Signal</keyword>
<reference evidence="2 3" key="1">
    <citation type="submission" date="2015-02" db="EMBL/GenBank/DDBJ databases">
        <title>Genome Sequence of Jannaschia aquimarina DSM28248, a member of the Roseobacter clade.</title>
        <authorList>
            <person name="Voget S."/>
            <person name="Daniel R."/>
        </authorList>
    </citation>
    <scope>NUCLEOTIDE SEQUENCE [LARGE SCALE GENOMIC DNA]</scope>
    <source>
        <strain evidence="2 3">GSW-M26</strain>
    </source>
</reference>
<organism evidence="2 3">
    <name type="scientific">Jannaschia aquimarina</name>
    <dbReference type="NCBI Taxonomy" id="935700"/>
    <lineage>
        <taxon>Bacteria</taxon>
        <taxon>Pseudomonadati</taxon>
        <taxon>Pseudomonadota</taxon>
        <taxon>Alphaproteobacteria</taxon>
        <taxon>Rhodobacterales</taxon>
        <taxon>Roseobacteraceae</taxon>
        <taxon>Jannaschia</taxon>
    </lineage>
</organism>
<name>A0A0D1E9E2_9RHOB</name>
<comment type="caution">
    <text evidence="2">The sequence shown here is derived from an EMBL/GenBank/DDBJ whole genome shotgun (WGS) entry which is preliminary data.</text>
</comment>
<feature type="signal peptide" evidence="1">
    <location>
        <begin position="1"/>
        <end position="22"/>
    </location>
</feature>
<dbReference type="AlphaFoldDB" id="A0A0D1E9E2"/>
<protein>
    <submittedName>
        <fullName evidence="2">Uncharacterized protein</fullName>
    </submittedName>
</protein>
<keyword evidence="3" id="KW-1185">Reference proteome</keyword>